<accession>S7RIB0</accession>
<dbReference type="Gene3D" id="3.30.559.10">
    <property type="entry name" value="Chloramphenicol acetyltransferase-like domain"/>
    <property type="match status" value="1"/>
</dbReference>
<dbReference type="HOGENOM" id="CLU_452008_0_0_1"/>
<dbReference type="AlphaFoldDB" id="S7RIB0"/>
<evidence type="ECO:0000313" key="1">
    <source>
        <dbReference type="EMBL" id="EPQ54020.1"/>
    </source>
</evidence>
<gene>
    <name evidence="1" type="ORF">GLOTRDRAFT_121921</name>
</gene>
<sequence length="543" mass="59515">MPESKKSPWSWTPPPLPSTHEIFCQSSVQNDRVWHRLPWATESAYASFNFASPGYGDVIISCQLTSTNYKIDNGTVKQAVRLLRYDHPAIAAKWACPKPGGASNSAEKRLAYEVPGSEGDVDVWLSDVITDRSDALGEANGDVDAAIALVRHDLGKAGTGPPTTFFEAHFVPSSSGGPACGIVLRLGHAVFDATGSFQILDSLIERIAQILRSGGHKKLNWGDEVVRLAEPFPDIAKVPWSLDSMKSREDRFMLDKLAETVKVGENMPGVRFAHPADSLILGTGFITRTMLADSVQALRSVARNHGCTLSSIFESASLLSLLRINYVRRMPSINTGYMNPVDLRARHLRADTDPRNKAHWRAANSIGFAAYIVRDLQRFVHPGDICLGPEQLLQDLWVLAKETQAQVEENREVMDRAAFWVHEFLEAALAALGVEGGPKVSAKPAVGSLGVVDQHLSQRVAVNERDFLVVSQPKLAVRHPVLTCHIYTWSGTLYIDFSFTEGYYGTLDEQLGAAKEGLADRASLLAFIDEFMGILQLVVDSAP</sequence>
<name>S7RIB0_GLOTA</name>
<dbReference type="GeneID" id="19300795"/>
<dbReference type="InterPro" id="IPR023213">
    <property type="entry name" value="CAT-like_dom_sf"/>
</dbReference>
<dbReference type="EMBL" id="KB469304">
    <property type="protein sequence ID" value="EPQ54020.1"/>
    <property type="molecule type" value="Genomic_DNA"/>
</dbReference>
<dbReference type="eggNOG" id="ENOG502SYZR">
    <property type="taxonomic scope" value="Eukaryota"/>
</dbReference>
<keyword evidence="2" id="KW-1185">Reference proteome</keyword>
<organism evidence="1 2">
    <name type="scientific">Gloeophyllum trabeum (strain ATCC 11539 / FP-39264 / Madison 617)</name>
    <name type="common">Brown rot fungus</name>
    <dbReference type="NCBI Taxonomy" id="670483"/>
    <lineage>
        <taxon>Eukaryota</taxon>
        <taxon>Fungi</taxon>
        <taxon>Dikarya</taxon>
        <taxon>Basidiomycota</taxon>
        <taxon>Agaricomycotina</taxon>
        <taxon>Agaricomycetes</taxon>
        <taxon>Gloeophyllales</taxon>
        <taxon>Gloeophyllaceae</taxon>
        <taxon>Gloeophyllum</taxon>
    </lineage>
</organism>
<dbReference type="KEGG" id="gtr:GLOTRDRAFT_121921"/>
<dbReference type="OrthoDB" id="3235423at2759"/>
<dbReference type="OMA" id="RVWHRAI"/>
<protein>
    <recommendedName>
        <fullName evidence="3">CoA-dependent acyltransferase</fullName>
    </recommendedName>
</protein>
<evidence type="ECO:0000313" key="2">
    <source>
        <dbReference type="Proteomes" id="UP000030669"/>
    </source>
</evidence>
<proteinExistence type="predicted"/>
<evidence type="ECO:0008006" key="3">
    <source>
        <dbReference type="Google" id="ProtNLM"/>
    </source>
</evidence>
<dbReference type="PANTHER" id="PTHR42034:SF1">
    <property type="entry name" value="CONDENSATION DOMAIN-CONTAINING PROTEIN"/>
    <property type="match status" value="1"/>
</dbReference>
<dbReference type="Proteomes" id="UP000030669">
    <property type="component" value="Unassembled WGS sequence"/>
</dbReference>
<reference evidence="1 2" key="1">
    <citation type="journal article" date="2012" name="Science">
        <title>The Paleozoic origin of enzymatic lignin decomposition reconstructed from 31 fungal genomes.</title>
        <authorList>
            <person name="Floudas D."/>
            <person name="Binder M."/>
            <person name="Riley R."/>
            <person name="Barry K."/>
            <person name="Blanchette R.A."/>
            <person name="Henrissat B."/>
            <person name="Martinez A.T."/>
            <person name="Otillar R."/>
            <person name="Spatafora J.W."/>
            <person name="Yadav J.S."/>
            <person name="Aerts A."/>
            <person name="Benoit I."/>
            <person name="Boyd A."/>
            <person name="Carlson A."/>
            <person name="Copeland A."/>
            <person name="Coutinho P.M."/>
            <person name="de Vries R.P."/>
            <person name="Ferreira P."/>
            <person name="Findley K."/>
            <person name="Foster B."/>
            <person name="Gaskell J."/>
            <person name="Glotzer D."/>
            <person name="Gorecki P."/>
            <person name="Heitman J."/>
            <person name="Hesse C."/>
            <person name="Hori C."/>
            <person name="Igarashi K."/>
            <person name="Jurgens J.A."/>
            <person name="Kallen N."/>
            <person name="Kersten P."/>
            <person name="Kohler A."/>
            <person name="Kuees U."/>
            <person name="Kumar T.K.A."/>
            <person name="Kuo A."/>
            <person name="LaButti K."/>
            <person name="Larrondo L.F."/>
            <person name="Lindquist E."/>
            <person name="Ling A."/>
            <person name="Lombard V."/>
            <person name="Lucas S."/>
            <person name="Lundell T."/>
            <person name="Martin R."/>
            <person name="McLaughlin D.J."/>
            <person name="Morgenstern I."/>
            <person name="Morin E."/>
            <person name="Murat C."/>
            <person name="Nagy L.G."/>
            <person name="Nolan M."/>
            <person name="Ohm R.A."/>
            <person name="Patyshakuliyeva A."/>
            <person name="Rokas A."/>
            <person name="Ruiz-Duenas F.J."/>
            <person name="Sabat G."/>
            <person name="Salamov A."/>
            <person name="Samejima M."/>
            <person name="Schmutz J."/>
            <person name="Slot J.C."/>
            <person name="St John F."/>
            <person name="Stenlid J."/>
            <person name="Sun H."/>
            <person name="Sun S."/>
            <person name="Syed K."/>
            <person name="Tsang A."/>
            <person name="Wiebenga A."/>
            <person name="Young D."/>
            <person name="Pisabarro A."/>
            <person name="Eastwood D.C."/>
            <person name="Martin F."/>
            <person name="Cullen D."/>
            <person name="Grigoriev I.V."/>
            <person name="Hibbett D.S."/>
        </authorList>
    </citation>
    <scope>NUCLEOTIDE SEQUENCE [LARGE SCALE GENOMIC DNA]</scope>
    <source>
        <strain evidence="1 2">ATCC 11539</strain>
    </source>
</reference>
<dbReference type="PANTHER" id="PTHR42034">
    <property type="entry name" value="CHROMOSOME 7, WHOLE GENOME SHOTGUN SEQUENCE-RELATED"/>
    <property type="match status" value="1"/>
</dbReference>
<dbReference type="RefSeq" id="XP_007867372.1">
    <property type="nucleotide sequence ID" value="XM_007869181.1"/>
</dbReference>